<comment type="function">
    <text evidence="1">Plays an important role in the elongation step of protein synthesis.</text>
</comment>
<sequence length="200" mass="21523">MMYNISSEGLYVNYLKLTAKHQSICLTKLVLSRAWSQRNSLEPLSESIFDPSLRYFRCFSISILLVLEPLTVINWLLFLHGFQKEKRMSTVGELACSYAVMILEDEGISITADKIATLIKSAGVSCESYWPMLFAKMAEKRNVTDLIMNVGAGGGGGAPVSAAAPAAGGGAAAAAPAAEEKKKEEVAEESDGDLGFGLFD</sequence>
<organism evidence="8 9">
    <name type="scientific">Brassica napus</name>
    <name type="common">Rape</name>
    <dbReference type="NCBI Taxonomy" id="3708"/>
    <lineage>
        <taxon>Eukaryota</taxon>
        <taxon>Viridiplantae</taxon>
        <taxon>Streptophyta</taxon>
        <taxon>Embryophyta</taxon>
        <taxon>Tracheophyta</taxon>
        <taxon>Spermatophyta</taxon>
        <taxon>Magnoliopsida</taxon>
        <taxon>eudicotyledons</taxon>
        <taxon>Gunneridae</taxon>
        <taxon>Pentapetalae</taxon>
        <taxon>rosids</taxon>
        <taxon>malvids</taxon>
        <taxon>Brassicales</taxon>
        <taxon>Brassicaceae</taxon>
        <taxon>Brassiceae</taxon>
        <taxon>Brassica</taxon>
    </lineage>
</organism>
<evidence type="ECO:0000313" key="9">
    <source>
        <dbReference type="Proteomes" id="UP000824890"/>
    </source>
</evidence>
<protein>
    <recommendedName>
        <fullName evidence="10">60S acidic ribosomal protein P1</fullName>
    </recommendedName>
</protein>
<evidence type="ECO:0000256" key="6">
    <source>
        <dbReference type="SAM" id="MobiDB-lite"/>
    </source>
</evidence>
<keyword evidence="7" id="KW-1133">Transmembrane helix</keyword>
<keyword evidence="5" id="KW-0687">Ribonucleoprotein</keyword>
<name>A0ABQ8BKN7_BRANA</name>
<dbReference type="InterPro" id="IPR027534">
    <property type="entry name" value="Ribosomal_P1/P2"/>
</dbReference>
<dbReference type="EMBL" id="JAGKQM010000010">
    <property type="protein sequence ID" value="KAH0905396.1"/>
    <property type="molecule type" value="Genomic_DNA"/>
</dbReference>
<evidence type="ECO:0000313" key="8">
    <source>
        <dbReference type="EMBL" id="KAH0905396.1"/>
    </source>
</evidence>
<keyword evidence="4" id="KW-0689">Ribosomal protein</keyword>
<gene>
    <name evidence="8" type="ORF">HID58_037223</name>
</gene>
<comment type="subunit">
    <text evidence="3">P1 and P2 exist as dimers at the large ribosomal subunit.</text>
</comment>
<evidence type="ECO:0000256" key="3">
    <source>
        <dbReference type="ARBA" id="ARBA00011266"/>
    </source>
</evidence>
<comment type="caution">
    <text evidence="8">The sequence shown here is derived from an EMBL/GenBank/DDBJ whole genome shotgun (WGS) entry which is preliminary data.</text>
</comment>
<evidence type="ECO:0000256" key="7">
    <source>
        <dbReference type="SAM" id="Phobius"/>
    </source>
</evidence>
<feature type="region of interest" description="Disordered" evidence="6">
    <location>
        <begin position="173"/>
        <end position="200"/>
    </location>
</feature>
<evidence type="ECO:0008006" key="10">
    <source>
        <dbReference type="Google" id="ProtNLM"/>
    </source>
</evidence>
<dbReference type="PANTHER" id="PTHR45696">
    <property type="entry name" value="60S ACIDIC RIBOSOMAL PROTEIN P1"/>
    <property type="match status" value="1"/>
</dbReference>
<proteinExistence type="inferred from homology"/>
<evidence type="ECO:0000256" key="4">
    <source>
        <dbReference type="ARBA" id="ARBA00022980"/>
    </source>
</evidence>
<evidence type="ECO:0000256" key="2">
    <source>
        <dbReference type="ARBA" id="ARBA00005436"/>
    </source>
</evidence>
<dbReference type="CDD" id="cd05831">
    <property type="entry name" value="Ribosomal_P1"/>
    <property type="match status" value="1"/>
</dbReference>
<dbReference type="InterPro" id="IPR038716">
    <property type="entry name" value="P1/P2_N_sf"/>
</dbReference>
<evidence type="ECO:0000256" key="1">
    <source>
        <dbReference type="ARBA" id="ARBA00003362"/>
    </source>
</evidence>
<dbReference type="HAMAP" id="MF_01478">
    <property type="entry name" value="Ribosomal_L12_arch"/>
    <property type="match status" value="1"/>
</dbReference>
<dbReference type="PANTHER" id="PTHR45696:SF19">
    <property type="entry name" value="(RAPE) HYPOTHETICAL PROTEIN"/>
    <property type="match status" value="1"/>
</dbReference>
<feature type="transmembrane region" description="Helical" evidence="7">
    <location>
        <begin position="59"/>
        <end position="79"/>
    </location>
</feature>
<keyword evidence="7" id="KW-0472">Membrane</keyword>
<dbReference type="Proteomes" id="UP000824890">
    <property type="component" value="Unassembled WGS sequence"/>
</dbReference>
<comment type="similarity">
    <text evidence="2">Belongs to the eukaryotic ribosomal protein P1/P2 family.</text>
</comment>
<keyword evidence="9" id="KW-1185">Reference proteome</keyword>
<dbReference type="Gene3D" id="1.10.10.1410">
    <property type="match status" value="1"/>
</dbReference>
<accession>A0ABQ8BKN7</accession>
<dbReference type="Pfam" id="PF00428">
    <property type="entry name" value="Ribosomal_60s"/>
    <property type="match status" value="1"/>
</dbReference>
<evidence type="ECO:0000256" key="5">
    <source>
        <dbReference type="ARBA" id="ARBA00023274"/>
    </source>
</evidence>
<reference evidence="8 9" key="1">
    <citation type="submission" date="2021-05" db="EMBL/GenBank/DDBJ databases">
        <title>Genome Assembly of Synthetic Allotetraploid Brassica napus Reveals Homoeologous Exchanges between Subgenomes.</title>
        <authorList>
            <person name="Davis J.T."/>
        </authorList>
    </citation>
    <scope>NUCLEOTIDE SEQUENCE [LARGE SCALE GENOMIC DNA]</scope>
    <source>
        <strain evidence="9">cv. Da-Ae</strain>
        <tissue evidence="8">Seedling</tissue>
    </source>
</reference>
<keyword evidence="7" id="KW-0812">Transmembrane</keyword>